<dbReference type="PANTHER" id="PTHR30007">
    <property type="entry name" value="PHP DOMAIN PROTEIN"/>
    <property type="match status" value="1"/>
</dbReference>
<dbReference type="GO" id="GO:0004803">
    <property type="term" value="F:transposase activity"/>
    <property type="evidence" value="ECO:0007669"/>
    <property type="project" value="InterPro"/>
</dbReference>
<dbReference type="GO" id="GO:0003677">
    <property type="term" value="F:DNA binding"/>
    <property type="evidence" value="ECO:0007669"/>
    <property type="project" value="InterPro"/>
</dbReference>
<feature type="domain" description="Transposase IS4-like" evidence="1">
    <location>
        <begin position="109"/>
        <end position="266"/>
    </location>
</feature>
<dbReference type="GO" id="GO:0006313">
    <property type="term" value="P:DNA transposition"/>
    <property type="evidence" value="ECO:0007669"/>
    <property type="project" value="InterPro"/>
</dbReference>
<dbReference type="Pfam" id="PF01609">
    <property type="entry name" value="DDE_Tnp_1"/>
    <property type="match status" value="1"/>
</dbReference>
<evidence type="ECO:0000313" key="3">
    <source>
        <dbReference type="EMBL" id="TDC99455.1"/>
    </source>
</evidence>
<dbReference type="AlphaFoldDB" id="A0A4V2Y9D6"/>
<name>A0A4V2Y9D6_9ACTN</name>
<protein>
    <submittedName>
        <fullName evidence="3">IS5 family transposase</fullName>
    </submittedName>
</protein>
<feature type="domain" description="Insertion element IS402-like" evidence="2">
    <location>
        <begin position="15"/>
        <end position="90"/>
    </location>
</feature>
<reference evidence="3 4" key="1">
    <citation type="submission" date="2019-03" db="EMBL/GenBank/DDBJ databases">
        <title>Draft genome sequences of novel Actinobacteria.</title>
        <authorList>
            <person name="Sahin N."/>
            <person name="Ay H."/>
            <person name="Saygin H."/>
        </authorList>
    </citation>
    <scope>NUCLEOTIDE SEQUENCE [LARGE SCALE GENOMIC DNA]</scope>
    <source>
        <strain evidence="3 4">KC310</strain>
    </source>
</reference>
<sequence length="273" mass="31020">MVDSVVDAFLRRLVPDELWELFQRVVPPAPTRPQGGGRRRVDDRTILAAIVYVATTGCAWRQLPPVFGASWQTVHRRFTEWSTARAWAKLYRILLDELGARGELDWSRCAIDSVSVRAVKGGKLTGPNPVDRGKKGSKIHLITERTGLPLAVAISAANVHNSLALEPLVRSIPPIRSRRGPRRRRPGKLHGDKGYDYPHVRTFLRGRGIIPRIARRGIESSQRLGRHRWVVERTVSWLAGCRRLHRRYERRADHYAAFVAIAAALICYRRLTK</sequence>
<dbReference type="NCBIfam" id="NF033580">
    <property type="entry name" value="transpos_IS5_3"/>
    <property type="match status" value="1"/>
</dbReference>
<keyword evidence="4" id="KW-1185">Reference proteome</keyword>
<dbReference type="InterPro" id="IPR002559">
    <property type="entry name" value="Transposase_11"/>
</dbReference>
<dbReference type="Pfam" id="PF13340">
    <property type="entry name" value="DUF4096"/>
    <property type="match status" value="1"/>
</dbReference>
<dbReference type="InterPro" id="IPR025161">
    <property type="entry name" value="IS402-like_dom"/>
</dbReference>
<dbReference type="Proteomes" id="UP000295258">
    <property type="component" value="Unassembled WGS sequence"/>
</dbReference>
<evidence type="ECO:0000259" key="2">
    <source>
        <dbReference type="Pfam" id="PF13340"/>
    </source>
</evidence>
<dbReference type="PANTHER" id="PTHR30007:SF1">
    <property type="entry name" value="BLR1914 PROTEIN"/>
    <property type="match status" value="1"/>
</dbReference>
<accession>A0A4V2Y9D6</accession>
<comment type="caution">
    <text evidence="3">The sequence shown here is derived from an EMBL/GenBank/DDBJ whole genome shotgun (WGS) entry which is preliminary data.</text>
</comment>
<evidence type="ECO:0000259" key="1">
    <source>
        <dbReference type="Pfam" id="PF01609"/>
    </source>
</evidence>
<organism evidence="3 4">
    <name type="scientific">Nonomuraea deserti</name>
    <dbReference type="NCBI Taxonomy" id="1848322"/>
    <lineage>
        <taxon>Bacteria</taxon>
        <taxon>Bacillati</taxon>
        <taxon>Actinomycetota</taxon>
        <taxon>Actinomycetes</taxon>
        <taxon>Streptosporangiales</taxon>
        <taxon>Streptosporangiaceae</taxon>
        <taxon>Nonomuraea</taxon>
    </lineage>
</organism>
<evidence type="ECO:0000313" key="4">
    <source>
        <dbReference type="Proteomes" id="UP000295258"/>
    </source>
</evidence>
<gene>
    <name evidence="3" type="ORF">E1292_31825</name>
</gene>
<dbReference type="EMBL" id="SMKO01000113">
    <property type="protein sequence ID" value="TDC99455.1"/>
    <property type="molecule type" value="Genomic_DNA"/>
</dbReference>
<proteinExistence type="predicted"/>